<name>A0ABQ9LEF1_HEVBR</name>
<keyword evidence="3" id="KW-0687">Ribonucleoprotein</keyword>
<comment type="similarity">
    <text evidence="1">Belongs to the bacterial ribosomal protein bL19 family.</text>
</comment>
<protein>
    <recommendedName>
        <fullName evidence="6">Ribosomal protein L19</fullName>
    </recommendedName>
</protein>
<evidence type="ECO:0008006" key="6">
    <source>
        <dbReference type="Google" id="ProtNLM"/>
    </source>
</evidence>
<proteinExistence type="inferred from homology"/>
<dbReference type="Pfam" id="PF01245">
    <property type="entry name" value="Ribosomal_L19"/>
    <property type="match status" value="1"/>
</dbReference>
<dbReference type="PANTHER" id="PTHR15680:SF9">
    <property type="entry name" value="LARGE RIBOSOMAL SUBUNIT PROTEIN BL19M"/>
    <property type="match status" value="1"/>
</dbReference>
<sequence>MQSFCGSLIRRQSSRIAHFKSTGASLAINSSNIHGLNSLRSDSSILDGIIASKNHFFRSFHQLASRSCEIIGSGTETLTLFNGNGANSKLNLSLWMAMGSPLLCRSMTTAGNSVESTSKILDKEAVQEVSTQREIPDIKPGYIVQLKVEVPENKRRISIVKGIVITRPNAGLNTTFRLRRLVAGVGVESLFPL</sequence>
<evidence type="ECO:0000313" key="5">
    <source>
        <dbReference type="Proteomes" id="UP001174677"/>
    </source>
</evidence>
<evidence type="ECO:0000313" key="4">
    <source>
        <dbReference type="EMBL" id="KAJ9163810.1"/>
    </source>
</evidence>
<dbReference type="InterPro" id="IPR008991">
    <property type="entry name" value="Translation_prot_SH3-like_sf"/>
</dbReference>
<keyword evidence="2" id="KW-0689">Ribosomal protein</keyword>
<dbReference type="SUPFAM" id="SSF50104">
    <property type="entry name" value="Translation proteins SH3-like domain"/>
    <property type="match status" value="1"/>
</dbReference>
<dbReference type="EMBL" id="JARPOI010000013">
    <property type="protein sequence ID" value="KAJ9163810.1"/>
    <property type="molecule type" value="Genomic_DNA"/>
</dbReference>
<evidence type="ECO:0000256" key="2">
    <source>
        <dbReference type="ARBA" id="ARBA00022980"/>
    </source>
</evidence>
<reference evidence="4" key="1">
    <citation type="journal article" date="2023" name="Plant Biotechnol. J.">
        <title>Chromosome-level wild Hevea brasiliensis genome provides new tools for genomic-assisted breeding and valuable loci to elevate rubber yield.</title>
        <authorList>
            <person name="Cheng H."/>
            <person name="Song X."/>
            <person name="Hu Y."/>
            <person name="Wu T."/>
            <person name="Yang Q."/>
            <person name="An Z."/>
            <person name="Feng S."/>
            <person name="Deng Z."/>
            <person name="Wu W."/>
            <person name="Zeng X."/>
            <person name="Tu M."/>
            <person name="Wang X."/>
            <person name="Huang H."/>
        </authorList>
    </citation>
    <scope>NUCLEOTIDE SEQUENCE</scope>
    <source>
        <strain evidence="4">MT/VB/25A 57/8</strain>
    </source>
</reference>
<organism evidence="4 5">
    <name type="scientific">Hevea brasiliensis</name>
    <name type="common">Para rubber tree</name>
    <name type="synonym">Siphonia brasiliensis</name>
    <dbReference type="NCBI Taxonomy" id="3981"/>
    <lineage>
        <taxon>Eukaryota</taxon>
        <taxon>Viridiplantae</taxon>
        <taxon>Streptophyta</taxon>
        <taxon>Embryophyta</taxon>
        <taxon>Tracheophyta</taxon>
        <taxon>Spermatophyta</taxon>
        <taxon>Magnoliopsida</taxon>
        <taxon>eudicotyledons</taxon>
        <taxon>Gunneridae</taxon>
        <taxon>Pentapetalae</taxon>
        <taxon>rosids</taxon>
        <taxon>fabids</taxon>
        <taxon>Malpighiales</taxon>
        <taxon>Euphorbiaceae</taxon>
        <taxon>Crotonoideae</taxon>
        <taxon>Micrandreae</taxon>
        <taxon>Hevea</taxon>
    </lineage>
</organism>
<dbReference type="InterPro" id="IPR001857">
    <property type="entry name" value="Ribosomal_bL19"/>
</dbReference>
<comment type="caution">
    <text evidence="4">The sequence shown here is derived from an EMBL/GenBank/DDBJ whole genome shotgun (WGS) entry which is preliminary data.</text>
</comment>
<keyword evidence="5" id="KW-1185">Reference proteome</keyword>
<gene>
    <name evidence="4" type="ORF">P3X46_023440</name>
</gene>
<evidence type="ECO:0000256" key="1">
    <source>
        <dbReference type="ARBA" id="ARBA00005781"/>
    </source>
</evidence>
<dbReference type="PANTHER" id="PTHR15680">
    <property type="entry name" value="RIBOSOMAL PROTEIN L19"/>
    <property type="match status" value="1"/>
</dbReference>
<dbReference type="Gene3D" id="2.30.30.790">
    <property type="match status" value="1"/>
</dbReference>
<dbReference type="InterPro" id="IPR038657">
    <property type="entry name" value="Ribosomal_bL19_sf"/>
</dbReference>
<evidence type="ECO:0000256" key="3">
    <source>
        <dbReference type="ARBA" id="ARBA00023274"/>
    </source>
</evidence>
<accession>A0ABQ9LEF1</accession>
<dbReference type="Proteomes" id="UP001174677">
    <property type="component" value="Chromosome 13"/>
</dbReference>